<dbReference type="Gene3D" id="3.80.30.20">
    <property type="entry name" value="tm_1862 like domain"/>
    <property type="match status" value="1"/>
</dbReference>
<feature type="domain" description="Radical SAM core" evidence="6">
    <location>
        <begin position="161"/>
        <end position="383"/>
    </location>
</feature>
<keyword evidence="4" id="KW-0408">Iron</keyword>
<keyword evidence="3" id="KW-0479">Metal-binding</keyword>
<dbReference type="Pfam" id="PF04055">
    <property type="entry name" value="Radical_SAM"/>
    <property type="match status" value="1"/>
</dbReference>
<dbReference type="Proteomes" id="UP000886814">
    <property type="component" value="Unassembled WGS sequence"/>
</dbReference>
<dbReference type="InterPro" id="IPR006638">
    <property type="entry name" value="Elp3/MiaA/NifB-like_rSAM"/>
</dbReference>
<comment type="caution">
    <text evidence="7">The sequence shown here is derived from an EMBL/GenBank/DDBJ whole genome shotgun (WGS) entry which is preliminary data.</text>
</comment>
<comment type="cofactor">
    <cofactor evidence="1">
        <name>[4Fe-4S] cluster</name>
        <dbReference type="ChEBI" id="CHEBI:49883"/>
    </cofactor>
</comment>
<keyword evidence="2" id="KW-0949">S-adenosyl-L-methionine</keyword>
<evidence type="ECO:0000256" key="2">
    <source>
        <dbReference type="ARBA" id="ARBA00022691"/>
    </source>
</evidence>
<dbReference type="AlphaFoldDB" id="A0A9D1TG67"/>
<dbReference type="InterPro" id="IPR007197">
    <property type="entry name" value="rSAM"/>
</dbReference>
<dbReference type="SFLD" id="SFLDS00029">
    <property type="entry name" value="Radical_SAM"/>
    <property type="match status" value="1"/>
</dbReference>
<accession>A0A9D1TG67</accession>
<protein>
    <submittedName>
        <fullName evidence="7">Radical SAM protein</fullName>
    </submittedName>
</protein>
<dbReference type="PANTHER" id="PTHR43409">
    <property type="entry name" value="ANAEROBIC MAGNESIUM-PROTOPORPHYRIN IX MONOMETHYL ESTER CYCLASE-RELATED"/>
    <property type="match status" value="1"/>
</dbReference>
<evidence type="ECO:0000256" key="3">
    <source>
        <dbReference type="ARBA" id="ARBA00022723"/>
    </source>
</evidence>
<organism evidence="7 8">
    <name type="scientific">Candidatus Blautia stercorigallinarum</name>
    <dbReference type="NCBI Taxonomy" id="2838501"/>
    <lineage>
        <taxon>Bacteria</taxon>
        <taxon>Bacillati</taxon>
        <taxon>Bacillota</taxon>
        <taxon>Clostridia</taxon>
        <taxon>Lachnospirales</taxon>
        <taxon>Lachnospiraceae</taxon>
        <taxon>Blautia</taxon>
    </lineage>
</organism>
<keyword evidence="5" id="KW-0411">Iron-sulfur</keyword>
<evidence type="ECO:0000259" key="6">
    <source>
        <dbReference type="PROSITE" id="PS51918"/>
    </source>
</evidence>
<dbReference type="InterPro" id="IPR051198">
    <property type="entry name" value="BchE-like"/>
</dbReference>
<dbReference type="GO" id="GO:0003824">
    <property type="term" value="F:catalytic activity"/>
    <property type="evidence" value="ECO:0007669"/>
    <property type="project" value="InterPro"/>
</dbReference>
<proteinExistence type="predicted"/>
<evidence type="ECO:0000313" key="7">
    <source>
        <dbReference type="EMBL" id="HIV39720.1"/>
    </source>
</evidence>
<dbReference type="EMBL" id="DXIQ01000083">
    <property type="protein sequence ID" value="HIV39720.1"/>
    <property type="molecule type" value="Genomic_DNA"/>
</dbReference>
<name>A0A9D1TG67_9FIRM</name>
<reference evidence="7" key="1">
    <citation type="journal article" date="2021" name="PeerJ">
        <title>Extensive microbial diversity within the chicken gut microbiome revealed by metagenomics and culture.</title>
        <authorList>
            <person name="Gilroy R."/>
            <person name="Ravi A."/>
            <person name="Getino M."/>
            <person name="Pursley I."/>
            <person name="Horton D.L."/>
            <person name="Alikhan N.F."/>
            <person name="Baker D."/>
            <person name="Gharbi K."/>
            <person name="Hall N."/>
            <person name="Watson M."/>
            <person name="Adriaenssens E.M."/>
            <person name="Foster-Nyarko E."/>
            <person name="Jarju S."/>
            <person name="Secka A."/>
            <person name="Antonio M."/>
            <person name="Oren A."/>
            <person name="Chaudhuri R.R."/>
            <person name="La Ragione R."/>
            <person name="Hildebrand F."/>
            <person name="Pallen M.J."/>
        </authorList>
    </citation>
    <scope>NUCLEOTIDE SEQUENCE</scope>
    <source>
        <strain evidence="7">CHK195-9823</strain>
    </source>
</reference>
<dbReference type="InterPro" id="IPR023404">
    <property type="entry name" value="rSAM_horseshoe"/>
</dbReference>
<evidence type="ECO:0000313" key="8">
    <source>
        <dbReference type="Proteomes" id="UP000886814"/>
    </source>
</evidence>
<dbReference type="CDD" id="cd01335">
    <property type="entry name" value="Radical_SAM"/>
    <property type="match status" value="1"/>
</dbReference>
<evidence type="ECO:0000256" key="4">
    <source>
        <dbReference type="ARBA" id="ARBA00023004"/>
    </source>
</evidence>
<sequence length="412" mass="48430">MNVLVIYPKPDKAKKPRFGFSYEMLLIATILSKYHQVGIKDYSCETFDEHELIEYVRREDVDIALVECDSYALKRSQNILHAAEIIDMLNQYTHTIAYGNYCYITKKDFGNAKQTVTDNEINNIIDFVNQYEKNSIIPHVEAYDELPYIDRSMLLPIPYYKDNERNTLLQTSKGCENTCIFCQRKGWQHCYVTHSDEYVLDELKVIKENGYRNVWITDENFTFNLSRAKKLLRKIMQANLHEDLRFFISSWANIDEEFLDLAKKCNIRIISFGIESGNSEILQFYRKNINIKKVPSIIQYANSIGIFTVGNFIIGAPMETEETINETFYLIRNCEFDQVNIKNLDYMIGSTLYESLDDELKVKDHVFACFENGLNRFKLEDIKKIKDTFLSEYYKAHRTAIEQKIRLYGTPF</sequence>
<evidence type="ECO:0000256" key="1">
    <source>
        <dbReference type="ARBA" id="ARBA00001966"/>
    </source>
</evidence>
<evidence type="ECO:0000256" key="5">
    <source>
        <dbReference type="ARBA" id="ARBA00023014"/>
    </source>
</evidence>
<dbReference type="PANTHER" id="PTHR43409:SF16">
    <property type="entry name" value="SLR0320 PROTEIN"/>
    <property type="match status" value="1"/>
</dbReference>
<dbReference type="SUPFAM" id="SSF102114">
    <property type="entry name" value="Radical SAM enzymes"/>
    <property type="match status" value="1"/>
</dbReference>
<dbReference type="GO" id="GO:0046872">
    <property type="term" value="F:metal ion binding"/>
    <property type="evidence" value="ECO:0007669"/>
    <property type="project" value="UniProtKB-KW"/>
</dbReference>
<reference evidence="7" key="2">
    <citation type="submission" date="2021-04" db="EMBL/GenBank/DDBJ databases">
        <authorList>
            <person name="Gilroy R."/>
        </authorList>
    </citation>
    <scope>NUCLEOTIDE SEQUENCE</scope>
    <source>
        <strain evidence="7">CHK195-9823</strain>
    </source>
</reference>
<dbReference type="SFLD" id="SFLDG01082">
    <property type="entry name" value="B12-binding_domain_containing"/>
    <property type="match status" value="1"/>
</dbReference>
<dbReference type="InterPro" id="IPR058240">
    <property type="entry name" value="rSAM_sf"/>
</dbReference>
<gene>
    <name evidence="7" type="ORF">H9747_12125</name>
</gene>
<dbReference type="SMART" id="SM00729">
    <property type="entry name" value="Elp3"/>
    <property type="match status" value="1"/>
</dbReference>
<dbReference type="GO" id="GO:0051536">
    <property type="term" value="F:iron-sulfur cluster binding"/>
    <property type="evidence" value="ECO:0007669"/>
    <property type="project" value="UniProtKB-KW"/>
</dbReference>
<dbReference type="GO" id="GO:0005829">
    <property type="term" value="C:cytosol"/>
    <property type="evidence" value="ECO:0007669"/>
    <property type="project" value="TreeGrafter"/>
</dbReference>
<dbReference type="PROSITE" id="PS51918">
    <property type="entry name" value="RADICAL_SAM"/>
    <property type="match status" value="1"/>
</dbReference>